<protein>
    <submittedName>
        <fullName evidence="1">Uncharacterized protein</fullName>
    </submittedName>
</protein>
<comment type="caution">
    <text evidence="1">The sequence shown here is derived from an EMBL/GenBank/DDBJ whole genome shotgun (WGS) entry which is preliminary data.</text>
</comment>
<organism evidence="1 2">
    <name type="scientific">Pseudocercospora musae</name>
    <dbReference type="NCBI Taxonomy" id="113226"/>
    <lineage>
        <taxon>Eukaryota</taxon>
        <taxon>Fungi</taxon>
        <taxon>Dikarya</taxon>
        <taxon>Ascomycota</taxon>
        <taxon>Pezizomycotina</taxon>
        <taxon>Dothideomycetes</taxon>
        <taxon>Dothideomycetidae</taxon>
        <taxon>Mycosphaerellales</taxon>
        <taxon>Mycosphaerellaceae</taxon>
        <taxon>Pseudocercospora</taxon>
    </lineage>
</organism>
<sequence>MDNQEQPDDRLHDLQLISHDFGNAVSYVQAFVLGHWYAILRPLIRTDQMPYQGGIWVLELVRFRVLEHHTPMPGIRASSEVHVQTATSSDNDPPYHTVVNYHRATLASFYGGAAVRPAESMANSDAGPPGYVFDPIFVNLQRMRDAEVVLLCMYSGWTEKGGINPVIVIDDQSLENALRNFSKVVLFCGEPRTKGRKERP</sequence>
<evidence type="ECO:0000313" key="2">
    <source>
        <dbReference type="Proteomes" id="UP000073492"/>
    </source>
</evidence>
<dbReference type="AlphaFoldDB" id="A0A139IIA9"/>
<gene>
    <name evidence="1" type="ORF">AC579_9121</name>
</gene>
<name>A0A139IIA9_9PEZI</name>
<dbReference type="EMBL" id="LFZO01000079">
    <property type="protein sequence ID" value="KXT14537.1"/>
    <property type="molecule type" value="Genomic_DNA"/>
</dbReference>
<accession>A0A139IIA9</accession>
<reference evidence="1 2" key="1">
    <citation type="submission" date="2015-07" db="EMBL/GenBank/DDBJ databases">
        <title>Comparative genomics of the Sigatoka disease complex on banana suggests a link between parallel evolutionary changes in Pseudocercospora fijiensis and Pseudocercospora eumusae and increased virulence on the banana host.</title>
        <authorList>
            <person name="Chang T.-C."/>
            <person name="Salvucci A."/>
            <person name="Crous P.W."/>
            <person name="Stergiopoulos I."/>
        </authorList>
    </citation>
    <scope>NUCLEOTIDE SEQUENCE [LARGE SCALE GENOMIC DNA]</scope>
    <source>
        <strain evidence="1 2">CBS 116634</strain>
    </source>
</reference>
<dbReference type="OrthoDB" id="5232280at2759"/>
<evidence type="ECO:0000313" key="1">
    <source>
        <dbReference type="EMBL" id="KXT14537.1"/>
    </source>
</evidence>
<proteinExistence type="predicted"/>
<dbReference type="Proteomes" id="UP000073492">
    <property type="component" value="Unassembled WGS sequence"/>
</dbReference>
<keyword evidence="2" id="KW-1185">Reference proteome</keyword>